<comment type="caution">
    <text evidence="1">The sequence shown here is derived from an EMBL/GenBank/DDBJ whole genome shotgun (WGS) entry which is preliminary data.</text>
</comment>
<dbReference type="AlphaFoldDB" id="X0Y317"/>
<organism evidence="1">
    <name type="scientific">marine sediment metagenome</name>
    <dbReference type="NCBI Taxonomy" id="412755"/>
    <lineage>
        <taxon>unclassified sequences</taxon>
        <taxon>metagenomes</taxon>
        <taxon>ecological metagenomes</taxon>
    </lineage>
</organism>
<dbReference type="EMBL" id="BARS01043990">
    <property type="protein sequence ID" value="GAG31291.1"/>
    <property type="molecule type" value="Genomic_DNA"/>
</dbReference>
<feature type="non-terminal residue" evidence="1">
    <location>
        <position position="31"/>
    </location>
</feature>
<protein>
    <submittedName>
        <fullName evidence="1">Uncharacterized protein</fullName>
    </submittedName>
</protein>
<reference evidence="1" key="1">
    <citation type="journal article" date="2014" name="Front. Microbiol.">
        <title>High frequency of phylogenetically diverse reductive dehalogenase-homologous genes in deep subseafloor sedimentary metagenomes.</title>
        <authorList>
            <person name="Kawai M."/>
            <person name="Futagami T."/>
            <person name="Toyoda A."/>
            <person name="Takaki Y."/>
            <person name="Nishi S."/>
            <person name="Hori S."/>
            <person name="Arai W."/>
            <person name="Tsubouchi T."/>
            <person name="Morono Y."/>
            <person name="Uchiyama I."/>
            <person name="Ito T."/>
            <person name="Fujiyama A."/>
            <person name="Inagaki F."/>
            <person name="Takami H."/>
        </authorList>
    </citation>
    <scope>NUCLEOTIDE SEQUENCE</scope>
    <source>
        <strain evidence="1">Expedition CK06-06</strain>
    </source>
</reference>
<proteinExistence type="predicted"/>
<gene>
    <name evidence="1" type="ORF">S01H1_66521</name>
</gene>
<name>X0Y317_9ZZZZ</name>
<evidence type="ECO:0000313" key="1">
    <source>
        <dbReference type="EMBL" id="GAG31291.1"/>
    </source>
</evidence>
<sequence length="31" mass="3613">MKDNLGHNWTMTIEGWKCENCGAELTLPQEY</sequence>
<accession>X0Y317</accession>